<comment type="caution">
    <text evidence="2">The sequence shown here is derived from an EMBL/GenBank/DDBJ whole genome shotgun (WGS) entry which is preliminary data.</text>
</comment>
<dbReference type="PANTHER" id="PTHR31170">
    <property type="entry name" value="BNAC04G53230D PROTEIN"/>
    <property type="match status" value="1"/>
</dbReference>
<keyword evidence="1" id="KW-0812">Transmembrane</keyword>
<evidence type="ECO:0000313" key="3">
    <source>
        <dbReference type="Proteomes" id="UP000797356"/>
    </source>
</evidence>
<dbReference type="OrthoDB" id="1936937at2759"/>
<gene>
    <name evidence="2" type="ORF">COCNU_01G019590</name>
</gene>
<dbReference type="Pfam" id="PF03140">
    <property type="entry name" value="DUF247"/>
    <property type="match status" value="1"/>
</dbReference>
<keyword evidence="1" id="KW-0472">Membrane</keyword>
<sequence>MPSTGTSSASGKSDEAWMNEVMDRINSSHPVDHRGNPCTIFKVPKHIRQLDCEAYEPMIASLGPFHHQNPNERSVVQHHKWQCAWHFLSRRRSQEHANRLLDQCLLELTKRDDRVRRCYSEELSALNAQDMALIMLLDGCFIIYLILKEKESSEARKGEVVLNIDGKEKLPEYPTVAGLFTFNLVVYDLLKLENQIPFFIIQLSFEQLEIREDDEDLVDLALKLFKGIHPEESESFKKKGKRSPNEYHHLLHLFYSSRTLSEKPAESTSAPGCIRRAIECMKSRWRKAAEAAPSQRSTRETWISAPRWIPSATELDRSGVRFKKKKLPVDNFLNITFEQRKMIKMTPLPCLLNLCSTFSGGRMEIPPLQIFDYTAPLFRNLIAFEQCYYDTEMYITIYALFMDCIIDQVEDVRLLHLEGILEHGLSNDQAVADLFNGLGGNIHFDWEMNYLANQIVEANKFYGSKWHKWLARLRRDYLSNPWAIISVFAAIFLLLLTIEQAVFSSLSYFHS</sequence>
<name>A0A8K0HXK5_COCNU</name>
<keyword evidence="3" id="KW-1185">Reference proteome</keyword>
<keyword evidence="1" id="KW-1133">Transmembrane helix</keyword>
<feature type="transmembrane region" description="Helical" evidence="1">
    <location>
        <begin position="482"/>
        <end position="503"/>
    </location>
</feature>
<evidence type="ECO:0000256" key="1">
    <source>
        <dbReference type="SAM" id="Phobius"/>
    </source>
</evidence>
<dbReference type="EMBL" id="CM017872">
    <property type="protein sequence ID" value="KAG1328025.1"/>
    <property type="molecule type" value="Genomic_DNA"/>
</dbReference>
<evidence type="ECO:0000313" key="2">
    <source>
        <dbReference type="EMBL" id="KAG1328025.1"/>
    </source>
</evidence>
<proteinExistence type="predicted"/>
<protein>
    <submittedName>
        <fullName evidence="2">UPF0481 protein</fullName>
    </submittedName>
</protein>
<accession>A0A8K0HXK5</accession>
<dbReference type="InterPro" id="IPR004158">
    <property type="entry name" value="DUF247_pln"/>
</dbReference>
<reference evidence="2" key="1">
    <citation type="journal article" date="2017" name="Gigascience">
        <title>The genome draft of coconut (Cocos nucifera).</title>
        <authorList>
            <person name="Xiao Y."/>
            <person name="Xu P."/>
            <person name="Fan H."/>
            <person name="Baudouin L."/>
            <person name="Xia W."/>
            <person name="Bocs S."/>
            <person name="Xu J."/>
            <person name="Li Q."/>
            <person name="Guo A."/>
            <person name="Zhou L."/>
            <person name="Li J."/>
            <person name="Wu Y."/>
            <person name="Ma Z."/>
            <person name="Armero A."/>
            <person name="Issali A.E."/>
            <person name="Liu N."/>
            <person name="Peng M."/>
            <person name="Yang Y."/>
        </authorList>
    </citation>
    <scope>NUCLEOTIDE SEQUENCE</scope>
    <source>
        <tissue evidence="2">Spear leaf of Hainan Tall coconut</tissue>
    </source>
</reference>
<dbReference type="AlphaFoldDB" id="A0A8K0HXK5"/>
<dbReference type="Proteomes" id="UP000797356">
    <property type="component" value="Chromosome 1"/>
</dbReference>
<organism evidence="2 3">
    <name type="scientific">Cocos nucifera</name>
    <name type="common">Coconut palm</name>
    <dbReference type="NCBI Taxonomy" id="13894"/>
    <lineage>
        <taxon>Eukaryota</taxon>
        <taxon>Viridiplantae</taxon>
        <taxon>Streptophyta</taxon>
        <taxon>Embryophyta</taxon>
        <taxon>Tracheophyta</taxon>
        <taxon>Spermatophyta</taxon>
        <taxon>Magnoliopsida</taxon>
        <taxon>Liliopsida</taxon>
        <taxon>Arecaceae</taxon>
        <taxon>Arecoideae</taxon>
        <taxon>Cocoseae</taxon>
        <taxon>Attaleinae</taxon>
        <taxon>Cocos</taxon>
    </lineage>
</organism>
<dbReference type="PANTHER" id="PTHR31170:SF25">
    <property type="entry name" value="BNAA09G04570D PROTEIN"/>
    <property type="match status" value="1"/>
</dbReference>
<reference evidence="2" key="2">
    <citation type="submission" date="2019-07" db="EMBL/GenBank/DDBJ databases">
        <authorList>
            <person name="Yang Y."/>
            <person name="Bocs S."/>
            <person name="Baudouin L."/>
        </authorList>
    </citation>
    <scope>NUCLEOTIDE SEQUENCE</scope>
    <source>
        <tissue evidence="2">Spear leaf of Hainan Tall coconut</tissue>
    </source>
</reference>